<sequence>MQIVDEENSASEAVESLQGRECCCRCTSEGSSDEDWTPWKPLQYCNQIFASSSESNDLE</sequence>
<evidence type="ECO:0000313" key="1">
    <source>
        <dbReference type="EMBL" id="KAF5186834.1"/>
    </source>
</evidence>
<name>A0A7J6VNZ5_THATH</name>
<evidence type="ECO:0000313" key="2">
    <source>
        <dbReference type="Proteomes" id="UP000554482"/>
    </source>
</evidence>
<accession>A0A7J6VNZ5</accession>
<gene>
    <name evidence="1" type="ORF">FRX31_023579</name>
</gene>
<dbReference type="AlphaFoldDB" id="A0A7J6VNZ5"/>
<keyword evidence="2" id="KW-1185">Reference proteome</keyword>
<organism evidence="1 2">
    <name type="scientific">Thalictrum thalictroides</name>
    <name type="common">Rue-anemone</name>
    <name type="synonym">Anemone thalictroides</name>
    <dbReference type="NCBI Taxonomy" id="46969"/>
    <lineage>
        <taxon>Eukaryota</taxon>
        <taxon>Viridiplantae</taxon>
        <taxon>Streptophyta</taxon>
        <taxon>Embryophyta</taxon>
        <taxon>Tracheophyta</taxon>
        <taxon>Spermatophyta</taxon>
        <taxon>Magnoliopsida</taxon>
        <taxon>Ranunculales</taxon>
        <taxon>Ranunculaceae</taxon>
        <taxon>Thalictroideae</taxon>
        <taxon>Thalictrum</taxon>
    </lineage>
</organism>
<comment type="caution">
    <text evidence="1">The sequence shown here is derived from an EMBL/GenBank/DDBJ whole genome shotgun (WGS) entry which is preliminary data.</text>
</comment>
<proteinExistence type="predicted"/>
<protein>
    <submittedName>
        <fullName evidence="1">Uncharacterized protein</fullName>
    </submittedName>
</protein>
<dbReference type="EMBL" id="JABWDY010028785">
    <property type="protein sequence ID" value="KAF5186834.1"/>
    <property type="molecule type" value="Genomic_DNA"/>
</dbReference>
<dbReference type="Proteomes" id="UP000554482">
    <property type="component" value="Unassembled WGS sequence"/>
</dbReference>
<reference evidence="1 2" key="1">
    <citation type="submission" date="2020-06" db="EMBL/GenBank/DDBJ databases">
        <title>Transcriptomic and genomic resources for Thalictrum thalictroides and T. hernandezii: Facilitating candidate gene discovery in an emerging model plant lineage.</title>
        <authorList>
            <person name="Arias T."/>
            <person name="Riano-Pachon D.M."/>
            <person name="Di Stilio V.S."/>
        </authorList>
    </citation>
    <scope>NUCLEOTIDE SEQUENCE [LARGE SCALE GENOMIC DNA]</scope>
    <source>
        <strain evidence="2">cv. WT478/WT964</strain>
        <tissue evidence="1">Leaves</tissue>
    </source>
</reference>